<protein>
    <submittedName>
        <fullName evidence="2">Membrane protein</fullName>
    </submittedName>
</protein>
<gene>
    <name evidence="2" type="ORF">SA2016_3170</name>
</gene>
<feature type="transmembrane region" description="Helical" evidence="1">
    <location>
        <begin position="241"/>
        <end position="262"/>
    </location>
</feature>
<proteinExistence type="predicted"/>
<reference evidence="2 3" key="1">
    <citation type="submission" date="2016-02" db="EMBL/GenBank/DDBJ databases">
        <title>Complete genome of Sinomonas atrocyanea KCTC 3377.</title>
        <authorList>
            <person name="Kim K.M."/>
        </authorList>
    </citation>
    <scope>NUCLEOTIDE SEQUENCE [LARGE SCALE GENOMIC DNA]</scope>
    <source>
        <strain evidence="2 3">KCTC 3377</strain>
    </source>
</reference>
<dbReference type="Pfam" id="PF13398">
    <property type="entry name" value="Peptidase_M50B"/>
    <property type="match status" value="1"/>
</dbReference>
<feature type="transmembrane region" description="Helical" evidence="1">
    <location>
        <begin position="54"/>
        <end position="71"/>
    </location>
</feature>
<evidence type="ECO:0000256" key="1">
    <source>
        <dbReference type="SAM" id="Phobius"/>
    </source>
</evidence>
<dbReference type="STRING" id="37927.SA2016_3170"/>
<sequence>MTVSRIARRLGPACSQRSRLPSGGVIKDWWQAFLDGFVGGFARTQPLAVPASELALLLAAAAALCVVPFLWRFFGRFVTIVHELGHAFAGLATGMRVTGITLRMDQGGTTHGVGRGRAVWFGFWGYPSPAVVGAALVWASAAGFGRAALSLAVVLLALVFLFIRNLQGVLILLGAILAVAVIVVAVPPDTQVHITLAVGLALVLGAARDWWNVVTVHTTRRRELASSDAYILSRKTGVPSAVWLASFAAVIVLAGLASWVLLDGAVRTVGT</sequence>
<dbReference type="InterPro" id="IPR049500">
    <property type="entry name" value="Peptidase_M50B-like"/>
</dbReference>
<feature type="transmembrane region" description="Helical" evidence="1">
    <location>
        <begin position="118"/>
        <end position="138"/>
    </location>
</feature>
<keyword evidence="1" id="KW-0812">Transmembrane</keyword>
<dbReference type="EMBL" id="CP014518">
    <property type="protein sequence ID" value="AMM33834.1"/>
    <property type="molecule type" value="Genomic_DNA"/>
</dbReference>
<name>A0A127A4Y1_9MICC</name>
<dbReference type="Proteomes" id="UP000070134">
    <property type="component" value="Chromosome"/>
</dbReference>
<feature type="transmembrane region" description="Helical" evidence="1">
    <location>
        <begin position="144"/>
        <end position="162"/>
    </location>
</feature>
<keyword evidence="1" id="KW-0472">Membrane</keyword>
<dbReference type="AlphaFoldDB" id="A0A127A4Y1"/>
<feature type="transmembrane region" description="Helical" evidence="1">
    <location>
        <begin position="192"/>
        <end position="211"/>
    </location>
</feature>
<dbReference type="KEGG" id="satk:SA2016_3170"/>
<keyword evidence="1" id="KW-1133">Transmembrane helix</keyword>
<feature type="transmembrane region" description="Helical" evidence="1">
    <location>
        <begin position="77"/>
        <end position="97"/>
    </location>
</feature>
<dbReference type="PANTHER" id="PTHR33979:SF2">
    <property type="entry name" value="PEPTIDASE M50B-LIKE-DOMAIN-CONTAINING PROTEIN"/>
    <property type="match status" value="1"/>
</dbReference>
<feature type="transmembrane region" description="Helical" evidence="1">
    <location>
        <begin position="169"/>
        <end position="186"/>
    </location>
</feature>
<organism evidence="2 3">
    <name type="scientific">Sinomonas atrocyanea</name>
    <dbReference type="NCBI Taxonomy" id="37927"/>
    <lineage>
        <taxon>Bacteria</taxon>
        <taxon>Bacillati</taxon>
        <taxon>Actinomycetota</taxon>
        <taxon>Actinomycetes</taxon>
        <taxon>Micrococcales</taxon>
        <taxon>Micrococcaceae</taxon>
        <taxon>Sinomonas</taxon>
    </lineage>
</organism>
<dbReference type="PANTHER" id="PTHR33979">
    <property type="entry name" value="OS02G0221600 PROTEIN"/>
    <property type="match status" value="1"/>
</dbReference>
<evidence type="ECO:0000313" key="2">
    <source>
        <dbReference type="EMBL" id="AMM33834.1"/>
    </source>
</evidence>
<evidence type="ECO:0000313" key="3">
    <source>
        <dbReference type="Proteomes" id="UP000070134"/>
    </source>
</evidence>
<accession>A0A127A4Y1</accession>
<keyword evidence="3" id="KW-1185">Reference proteome</keyword>